<evidence type="ECO:0000256" key="1">
    <source>
        <dbReference type="ARBA" id="ARBA00004651"/>
    </source>
</evidence>
<keyword evidence="11" id="KW-1185">Reference proteome</keyword>
<name>A0ABT9YAS5_9FIRM</name>
<keyword evidence="5 9" id="KW-0812">Transmembrane</keyword>
<evidence type="ECO:0000256" key="8">
    <source>
        <dbReference type="PIRNR" id="PIRNR016661"/>
    </source>
</evidence>
<dbReference type="PANTHER" id="PTHR34295:SF4">
    <property type="entry name" value="BIOTIN TRANSPORTER BIOY-RELATED"/>
    <property type="match status" value="1"/>
</dbReference>
<keyword evidence="3 8" id="KW-0813">Transport</keyword>
<organism evidence="10 11">
    <name type="scientific">Pectinatus haikarae</name>
    <dbReference type="NCBI Taxonomy" id="349096"/>
    <lineage>
        <taxon>Bacteria</taxon>
        <taxon>Bacillati</taxon>
        <taxon>Bacillota</taxon>
        <taxon>Negativicutes</taxon>
        <taxon>Selenomonadales</taxon>
        <taxon>Selenomonadaceae</taxon>
        <taxon>Pectinatus</taxon>
    </lineage>
</organism>
<evidence type="ECO:0000256" key="2">
    <source>
        <dbReference type="ARBA" id="ARBA00010692"/>
    </source>
</evidence>
<dbReference type="EMBL" id="JAUSUE010000024">
    <property type="protein sequence ID" value="MDQ0204948.1"/>
    <property type="molecule type" value="Genomic_DNA"/>
</dbReference>
<feature type="transmembrane region" description="Helical" evidence="9">
    <location>
        <begin position="90"/>
        <end position="108"/>
    </location>
</feature>
<dbReference type="RefSeq" id="WP_307225239.1">
    <property type="nucleotide sequence ID" value="NZ_CP116940.1"/>
</dbReference>
<dbReference type="Pfam" id="PF02632">
    <property type="entry name" value="BioY"/>
    <property type="match status" value="1"/>
</dbReference>
<keyword evidence="4 8" id="KW-1003">Cell membrane</keyword>
<protein>
    <recommendedName>
        <fullName evidence="8">Biotin transporter</fullName>
    </recommendedName>
</protein>
<comment type="caution">
    <text evidence="10">The sequence shown here is derived from an EMBL/GenBank/DDBJ whole genome shotgun (WGS) entry which is preliminary data.</text>
</comment>
<evidence type="ECO:0000256" key="6">
    <source>
        <dbReference type="ARBA" id="ARBA00022989"/>
    </source>
</evidence>
<sequence>MTKSTASLQGFVYSALFAALIIVLGFISIPIGPVPISGISLGVMLAASVLPPKRAAYSVLIVILLGAAGLPVFSGFAGGMGILLGPRGGYYAGFLVGAYIISFCIGSSNNWARLLTANIIGGMLVVYAIAIPWLIFVTHLEVGQAFFAGALPFLPGDLLKALVTTVLARTLRRNIPGAVRRDG</sequence>
<evidence type="ECO:0000313" key="11">
    <source>
        <dbReference type="Proteomes" id="UP001239167"/>
    </source>
</evidence>
<keyword evidence="6 9" id="KW-1133">Transmembrane helix</keyword>
<evidence type="ECO:0000256" key="3">
    <source>
        <dbReference type="ARBA" id="ARBA00022448"/>
    </source>
</evidence>
<dbReference type="InterPro" id="IPR003784">
    <property type="entry name" value="BioY"/>
</dbReference>
<feature type="transmembrane region" description="Helical" evidence="9">
    <location>
        <begin position="115"/>
        <end position="136"/>
    </location>
</feature>
<dbReference type="Proteomes" id="UP001239167">
    <property type="component" value="Unassembled WGS sequence"/>
</dbReference>
<feature type="transmembrane region" description="Helical" evidence="9">
    <location>
        <begin position="12"/>
        <end position="29"/>
    </location>
</feature>
<dbReference type="Gene3D" id="1.10.1760.20">
    <property type="match status" value="1"/>
</dbReference>
<evidence type="ECO:0000256" key="7">
    <source>
        <dbReference type="ARBA" id="ARBA00023136"/>
    </source>
</evidence>
<gene>
    <name evidence="10" type="ORF">J2S01_002682</name>
</gene>
<evidence type="ECO:0000256" key="9">
    <source>
        <dbReference type="SAM" id="Phobius"/>
    </source>
</evidence>
<dbReference type="PANTHER" id="PTHR34295">
    <property type="entry name" value="BIOTIN TRANSPORTER BIOY"/>
    <property type="match status" value="1"/>
</dbReference>
<proteinExistence type="inferred from homology"/>
<feature type="transmembrane region" description="Helical" evidence="9">
    <location>
        <begin position="142"/>
        <end position="163"/>
    </location>
</feature>
<comment type="subcellular location">
    <subcellularLocation>
        <location evidence="1 8">Cell membrane</location>
        <topology evidence="1 8">Multi-pass membrane protein</topology>
    </subcellularLocation>
</comment>
<feature type="transmembrane region" description="Helical" evidence="9">
    <location>
        <begin position="59"/>
        <end position="84"/>
    </location>
</feature>
<evidence type="ECO:0000256" key="5">
    <source>
        <dbReference type="ARBA" id="ARBA00022692"/>
    </source>
</evidence>
<accession>A0ABT9YAS5</accession>
<feature type="transmembrane region" description="Helical" evidence="9">
    <location>
        <begin position="35"/>
        <end position="52"/>
    </location>
</feature>
<evidence type="ECO:0000313" key="10">
    <source>
        <dbReference type="EMBL" id="MDQ0204948.1"/>
    </source>
</evidence>
<reference evidence="10 11" key="1">
    <citation type="submission" date="2023-07" db="EMBL/GenBank/DDBJ databases">
        <title>Genomic Encyclopedia of Type Strains, Phase IV (KMG-IV): sequencing the most valuable type-strain genomes for metagenomic binning, comparative biology and taxonomic classification.</title>
        <authorList>
            <person name="Goeker M."/>
        </authorList>
    </citation>
    <scope>NUCLEOTIDE SEQUENCE [LARGE SCALE GENOMIC DNA]</scope>
    <source>
        <strain evidence="10 11">DSM 16980</strain>
    </source>
</reference>
<keyword evidence="7 8" id="KW-0472">Membrane</keyword>
<comment type="similarity">
    <text evidence="2 8">Belongs to the BioY family.</text>
</comment>
<evidence type="ECO:0000256" key="4">
    <source>
        <dbReference type="ARBA" id="ARBA00022475"/>
    </source>
</evidence>
<dbReference type="PIRSF" id="PIRSF016661">
    <property type="entry name" value="BioY"/>
    <property type="match status" value="1"/>
</dbReference>